<dbReference type="Gene3D" id="3.30.465.10">
    <property type="match status" value="1"/>
</dbReference>
<comment type="caution">
    <text evidence="12">The sequence shown here is derived from an EMBL/GenBank/DDBJ whole genome shotgun (WGS) entry which is preliminary data.</text>
</comment>
<dbReference type="PROSITE" id="PS51371">
    <property type="entry name" value="CBS"/>
    <property type="match status" value="1"/>
</dbReference>
<dbReference type="InterPro" id="IPR000644">
    <property type="entry name" value="CBS_dom"/>
</dbReference>
<comment type="subcellular location">
    <subcellularLocation>
        <location evidence="1">Membrane</location>
        <topology evidence="1">Multi-pass membrane protein</topology>
    </subcellularLocation>
</comment>
<dbReference type="GO" id="GO:0005886">
    <property type="term" value="C:plasma membrane"/>
    <property type="evidence" value="ECO:0007669"/>
    <property type="project" value="TreeGrafter"/>
</dbReference>
<keyword evidence="3" id="KW-0677">Repeat</keyword>
<dbReference type="OrthoDB" id="9798188at2"/>
<feature type="domain" description="CBS" evidence="10">
    <location>
        <begin position="270"/>
        <end position="330"/>
    </location>
</feature>
<evidence type="ECO:0000259" key="11">
    <source>
        <dbReference type="PROSITE" id="PS51846"/>
    </source>
</evidence>
<evidence type="ECO:0000256" key="8">
    <source>
        <dbReference type="PROSITE-ProRule" id="PRU01193"/>
    </source>
</evidence>
<dbReference type="InterPro" id="IPR036318">
    <property type="entry name" value="FAD-bd_PCMH-like_sf"/>
</dbReference>
<evidence type="ECO:0000256" key="3">
    <source>
        <dbReference type="ARBA" id="ARBA00022737"/>
    </source>
</evidence>
<dbReference type="FunFam" id="3.10.580.10:FF:000002">
    <property type="entry name" value="Magnesium/cobalt efflux protein CorC"/>
    <property type="match status" value="1"/>
</dbReference>
<dbReference type="Pfam" id="PF00571">
    <property type="entry name" value="CBS"/>
    <property type="match status" value="2"/>
</dbReference>
<gene>
    <name evidence="12" type="ORF">F8C67_11360</name>
</gene>
<evidence type="ECO:0000256" key="7">
    <source>
        <dbReference type="PROSITE-ProRule" id="PRU00703"/>
    </source>
</evidence>
<name>A0A6N6RH41_9FLAO</name>
<dbReference type="InterPro" id="IPR016169">
    <property type="entry name" value="FAD-bd_PCMH_sub2"/>
</dbReference>
<dbReference type="InterPro" id="IPR005170">
    <property type="entry name" value="Transptr-assoc_dom"/>
</dbReference>
<feature type="domain" description="CNNM transmembrane" evidence="11">
    <location>
        <begin position="1"/>
        <end position="192"/>
    </location>
</feature>
<sequence>MIDPYVVIILALLASAFFSGMEIAFLSANRLQIELESKKKRIPNVLLSYLVKHPARFISTMLVGNNVALVLFGKYVPEILNPYFQWTNEQYIILLLQTVISTIVVLFVAEYLPKAIFSARANESLKLFSLPVTLIYALIFPVVELITRFSKFLLRKVFRAESDSDQPVFSKVDIDHYIEANTNNDDDEVDHEIEIFRNALDFSDIKAREFMIPRTEILAVDSAETIEKLQEQFIETGYSKIIVYSENIDNVIGYVHAYELFKKPKDIRSILRPVSFIPETMTANDVLNLFTRDKRNMAIVLDEHGGTAGLITLEDVVEEIFGDIDDEHDTEELMERQIGPNEFIFSARLEIDYLNSEYKLHLPDSDNYTTLGGLVMDMLESIPEKGERVALDDYILEVLTVSSNRLEEVRMLVRD</sequence>
<dbReference type="PROSITE" id="PS51846">
    <property type="entry name" value="CNNM"/>
    <property type="match status" value="1"/>
</dbReference>
<dbReference type="InterPro" id="IPR046342">
    <property type="entry name" value="CBS_dom_sf"/>
</dbReference>
<evidence type="ECO:0000256" key="9">
    <source>
        <dbReference type="SAM" id="Phobius"/>
    </source>
</evidence>
<keyword evidence="5 7" id="KW-0129">CBS domain</keyword>
<dbReference type="AlphaFoldDB" id="A0A6N6RH41"/>
<evidence type="ECO:0000256" key="1">
    <source>
        <dbReference type="ARBA" id="ARBA00004141"/>
    </source>
</evidence>
<evidence type="ECO:0000256" key="4">
    <source>
        <dbReference type="ARBA" id="ARBA00022989"/>
    </source>
</evidence>
<proteinExistence type="predicted"/>
<evidence type="ECO:0000313" key="12">
    <source>
        <dbReference type="EMBL" id="KAB2808159.1"/>
    </source>
</evidence>
<evidence type="ECO:0000313" key="13">
    <source>
        <dbReference type="Proteomes" id="UP000468650"/>
    </source>
</evidence>
<feature type="transmembrane region" description="Helical" evidence="9">
    <location>
        <begin position="124"/>
        <end position="143"/>
    </location>
</feature>
<dbReference type="RefSeq" id="WP_151667972.1">
    <property type="nucleotide sequence ID" value="NZ_WBVO01000009.1"/>
</dbReference>
<dbReference type="Proteomes" id="UP000468650">
    <property type="component" value="Unassembled WGS sequence"/>
</dbReference>
<dbReference type="CDD" id="cd04590">
    <property type="entry name" value="CBS_pair_CorC_HlyC_assoc"/>
    <property type="match status" value="1"/>
</dbReference>
<feature type="transmembrane region" description="Helical" evidence="9">
    <location>
        <begin position="49"/>
        <end position="71"/>
    </location>
</feature>
<evidence type="ECO:0000256" key="2">
    <source>
        <dbReference type="ARBA" id="ARBA00022692"/>
    </source>
</evidence>
<dbReference type="Pfam" id="PF03471">
    <property type="entry name" value="CorC_HlyC"/>
    <property type="match status" value="1"/>
</dbReference>
<dbReference type="InterPro" id="IPR044751">
    <property type="entry name" value="Ion_transp-like_CBS"/>
</dbReference>
<dbReference type="Pfam" id="PF01595">
    <property type="entry name" value="CNNM"/>
    <property type="match status" value="1"/>
</dbReference>
<accession>A0A6N6RH41</accession>
<feature type="transmembrane region" description="Helical" evidence="9">
    <location>
        <begin position="6"/>
        <end position="28"/>
    </location>
</feature>
<dbReference type="SUPFAM" id="SSF56176">
    <property type="entry name" value="FAD-binding/transporter-associated domain-like"/>
    <property type="match status" value="1"/>
</dbReference>
<dbReference type="SUPFAM" id="SSF54631">
    <property type="entry name" value="CBS-domain pair"/>
    <property type="match status" value="1"/>
</dbReference>
<dbReference type="GO" id="GO:0050660">
    <property type="term" value="F:flavin adenine dinucleotide binding"/>
    <property type="evidence" value="ECO:0007669"/>
    <property type="project" value="InterPro"/>
</dbReference>
<dbReference type="EMBL" id="WBVO01000009">
    <property type="protein sequence ID" value="KAB2808159.1"/>
    <property type="molecule type" value="Genomic_DNA"/>
</dbReference>
<feature type="transmembrane region" description="Helical" evidence="9">
    <location>
        <begin position="91"/>
        <end position="112"/>
    </location>
</feature>
<dbReference type="Gene3D" id="3.10.580.10">
    <property type="entry name" value="CBS-domain"/>
    <property type="match status" value="1"/>
</dbReference>
<dbReference type="PANTHER" id="PTHR22777">
    <property type="entry name" value="HEMOLYSIN-RELATED"/>
    <property type="match status" value="1"/>
</dbReference>
<reference evidence="12 13" key="1">
    <citation type="submission" date="2019-09" db="EMBL/GenBank/DDBJ databases">
        <title>Genomes of family Cryomorphaceae.</title>
        <authorList>
            <person name="Bowman J.P."/>
        </authorList>
    </citation>
    <scope>NUCLEOTIDE SEQUENCE [LARGE SCALE GENOMIC DNA]</scope>
    <source>
        <strain evidence="12 13">LMG 25704</strain>
    </source>
</reference>
<evidence type="ECO:0000256" key="6">
    <source>
        <dbReference type="ARBA" id="ARBA00023136"/>
    </source>
</evidence>
<protein>
    <submittedName>
        <fullName evidence="12">HlyC/CorC family transporter</fullName>
    </submittedName>
</protein>
<dbReference type="SMART" id="SM01091">
    <property type="entry name" value="CorC_HlyC"/>
    <property type="match status" value="1"/>
</dbReference>
<evidence type="ECO:0000256" key="5">
    <source>
        <dbReference type="ARBA" id="ARBA00023122"/>
    </source>
</evidence>
<organism evidence="12 13">
    <name type="scientific">Phaeocystidibacter luteus</name>
    <dbReference type="NCBI Taxonomy" id="911197"/>
    <lineage>
        <taxon>Bacteria</taxon>
        <taxon>Pseudomonadati</taxon>
        <taxon>Bacteroidota</taxon>
        <taxon>Flavobacteriia</taxon>
        <taxon>Flavobacteriales</taxon>
        <taxon>Phaeocystidibacteraceae</taxon>
        <taxon>Phaeocystidibacter</taxon>
    </lineage>
</organism>
<evidence type="ECO:0000259" key="10">
    <source>
        <dbReference type="PROSITE" id="PS51371"/>
    </source>
</evidence>
<dbReference type="InterPro" id="IPR002550">
    <property type="entry name" value="CNNM"/>
</dbReference>
<keyword evidence="6 8" id="KW-0472">Membrane</keyword>
<keyword evidence="4 8" id="KW-1133">Transmembrane helix</keyword>
<keyword evidence="13" id="KW-1185">Reference proteome</keyword>
<dbReference type="PANTHER" id="PTHR22777:SF17">
    <property type="entry name" value="UPF0053 PROTEIN SLL0260"/>
    <property type="match status" value="1"/>
</dbReference>
<keyword evidence="2 8" id="KW-0812">Transmembrane</keyword>